<dbReference type="SUPFAM" id="SSF52540">
    <property type="entry name" value="P-loop containing nucleoside triphosphate hydrolases"/>
    <property type="match status" value="1"/>
</dbReference>
<dbReference type="Proteomes" id="UP000472971">
    <property type="component" value="Unassembled WGS sequence"/>
</dbReference>
<dbReference type="InterPro" id="IPR003439">
    <property type="entry name" value="ABC_transporter-like_ATP-bd"/>
</dbReference>
<sequence length="202" mass="22662">MIEIKNVSKRFGERILFDNLNMKINDGDFVAFSGPSGCGKTTLLNMIGAIESVDNGKIIVDGINVHEKKNQLLYFREKVGFLFQNFALVDHKTVEQNLEIVRKDSRNDISVEEALKMVGMENTLKKKVYTLSGGEQQRVALARLILKKSTLILADEPTGSLDKRNAEIVMSILKEMNKKGKTIILVTHDEEIKGTIGRVIEL</sequence>
<dbReference type="InterPro" id="IPR027417">
    <property type="entry name" value="P-loop_NTPase"/>
</dbReference>
<dbReference type="InterPro" id="IPR017871">
    <property type="entry name" value="ABC_transporter-like_CS"/>
</dbReference>
<reference evidence="6 7" key="1">
    <citation type="submission" date="2020-02" db="EMBL/GenBank/DDBJ databases">
        <title>Bacillus aquiflavi sp. nov., isolated from yellow water of strong flavor Chinese baijiu in Yibin region of China.</title>
        <authorList>
            <person name="Xie J."/>
        </authorList>
    </citation>
    <scope>NUCLEOTIDE SEQUENCE [LARGE SCALE GENOMIC DNA]</scope>
    <source>
        <strain evidence="6 7">3H-10</strain>
    </source>
</reference>
<dbReference type="PANTHER" id="PTHR42781:SF4">
    <property type="entry name" value="SPERMIDINE_PUTRESCINE IMPORT ATP-BINDING PROTEIN POTA"/>
    <property type="match status" value="1"/>
</dbReference>
<dbReference type="Pfam" id="PF00005">
    <property type="entry name" value="ABC_tran"/>
    <property type="match status" value="1"/>
</dbReference>
<reference evidence="5 8" key="2">
    <citation type="submission" date="2020-07" db="EMBL/GenBank/DDBJ databases">
        <authorList>
            <person name="Feng H."/>
        </authorList>
    </citation>
    <scope>NUCLEOTIDE SEQUENCE [LARGE SCALE GENOMIC DNA]</scope>
    <source>
        <strain evidence="8">s-12</strain>
        <strain evidence="5">S-12</strain>
    </source>
</reference>
<dbReference type="Gene3D" id="3.40.50.300">
    <property type="entry name" value="P-loop containing nucleotide triphosphate hydrolases"/>
    <property type="match status" value="1"/>
</dbReference>
<evidence type="ECO:0000313" key="7">
    <source>
        <dbReference type="Proteomes" id="UP000472971"/>
    </source>
</evidence>
<dbReference type="CDD" id="cd03255">
    <property type="entry name" value="ABC_MJ0796_LolCDE_FtsE"/>
    <property type="match status" value="1"/>
</dbReference>
<dbReference type="PANTHER" id="PTHR42781">
    <property type="entry name" value="SPERMIDINE/PUTRESCINE IMPORT ATP-BINDING PROTEIN POTA"/>
    <property type="match status" value="1"/>
</dbReference>
<evidence type="ECO:0000259" key="4">
    <source>
        <dbReference type="PROSITE" id="PS50893"/>
    </source>
</evidence>
<keyword evidence="3 6" id="KW-0067">ATP-binding</keyword>
<dbReference type="PROSITE" id="PS00211">
    <property type="entry name" value="ABC_TRANSPORTER_1"/>
    <property type="match status" value="1"/>
</dbReference>
<evidence type="ECO:0000256" key="1">
    <source>
        <dbReference type="ARBA" id="ARBA00022448"/>
    </source>
</evidence>
<name>A0A6B3W721_9BACI</name>
<dbReference type="GO" id="GO:0005524">
    <property type="term" value="F:ATP binding"/>
    <property type="evidence" value="ECO:0007669"/>
    <property type="project" value="UniProtKB-KW"/>
</dbReference>
<dbReference type="RefSeq" id="WP_163243602.1">
    <property type="nucleotide sequence ID" value="NZ_JAAIWN010000099.1"/>
</dbReference>
<proteinExistence type="predicted"/>
<dbReference type="InterPro" id="IPR003593">
    <property type="entry name" value="AAA+_ATPase"/>
</dbReference>
<evidence type="ECO:0000313" key="8">
    <source>
        <dbReference type="Proteomes" id="UP000570010"/>
    </source>
</evidence>
<feature type="domain" description="ABC transporter" evidence="4">
    <location>
        <begin position="2"/>
        <end position="202"/>
    </location>
</feature>
<dbReference type="GO" id="GO:0016887">
    <property type="term" value="F:ATP hydrolysis activity"/>
    <property type="evidence" value="ECO:0007669"/>
    <property type="project" value="InterPro"/>
</dbReference>
<dbReference type="SMART" id="SM00382">
    <property type="entry name" value="AAA"/>
    <property type="match status" value="1"/>
</dbReference>
<evidence type="ECO:0000313" key="6">
    <source>
        <dbReference type="EMBL" id="NEY83204.1"/>
    </source>
</evidence>
<dbReference type="EMBL" id="JAAIWN010000099">
    <property type="protein sequence ID" value="NEY83204.1"/>
    <property type="molecule type" value="Genomic_DNA"/>
</dbReference>
<dbReference type="EMBL" id="JACEIO010000095">
    <property type="protein sequence ID" value="MBA4538845.1"/>
    <property type="molecule type" value="Genomic_DNA"/>
</dbReference>
<evidence type="ECO:0000313" key="5">
    <source>
        <dbReference type="EMBL" id="MBA4538845.1"/>
    </source>
</evidence>
<organism evidence="6 7">
    <name type="scientific">Bacillus aquiflavi</name>
    <dbReference type="NCBI Taxonomy" id="2672567"/>
    <lineage>
        <taxon>Bacteria</taxon>
        <taxon>Bacillati</taxon>
        <taxon>Bacillota</taxon>
        <taxon>Bacilli</taxon>
        <taxon>Bacillales</taxon>
        <taxon>Bacillaceae</taxon>
        <taxon>Bacillus</taxon>
    </lineage>
</organism>
<protein>
    <submittedName>
        <fullName evidence="6">ATP-binding cassette domain-containing protein</fullName>
    </submittedName>
</protein>
<evidence type="ECO:0000256" key="2">
    <source>
        <dbReference type="ARBA" id="ARBA00022741"/>
    </source>
</evidence>
<dbReference type="PROSITE" id="PS50893">
    <property type="entry name" value="ABC_TRANSPORTER_2"/>
    <property type="match status" value="1"/>
</dbReference>
<dbReference type="InterPro" id="IPR017911">
    <property type="entry name" value="MacB-like_ATP-bd"/>
</dbReference>
<evidence type="ECO:0000256" key="3">
    <source>
        <dbReference type="ARBA" id="ARBA00022840"/>
    </source>
</evidence>
<dbReference type="AlphaFoldDB" id="A0A6B3W721"/>
<accession>A0A6B3W721</accession>
<keyword evidence="2" id="KW-0547">Nucleotide-binding</keyword>
<gene>
    <name evidence="6" type="ORF">G4D64_17335</name>
    <name evidence="5" type="ORF">H1Z61_17385</name>
</gene>
<dbReference type="InterPro" id="IPR050093">
    <property type="entry name" value="ABC_SmlMolc_Importer"/>
</dbReference>
<keyword evidence="7" id="KW-1185">Reference proteome</keyword>
<comment type="caution">
    <text evidence="6">The sequence shown here is derived from an EMBL/GenBank/DDBJ whole genome shotgun (WGS) entry which is preliminary data.</text>
</comment>
<dbReference type="Proteomes" id="UP000570010">
    <property type="component" value="Unassembled WGS sequence"/>
</dbReference>
<keyword evidence="1" id="KW-0813">Transport</keyword>